<reference evidence="8" key="1">
    <citation type="journal article" date="2021" name="PeerJ">
        <title>Extensive microbial diversity within the chicken gut microbiome revealed by metagenomics and culture.</title>
        <authorList>
            <person name="Gilroy R."/>
            <person name="Ravi A."/>
            <person name="Getino M."/>
            <person name="Pursley I."/>
            <person name="Horton D.L."/>
            <person name="Alikhan N.F."/>
            <person name="Baker D."/>
            <person name="Gharbi K."/>
            <person name="Hall N."/>
            <person name="Watson M."/>
            <person name="Adriaenssens E.M."/>
            <person name="Foster-Nyarko E."/>
            <person name="Jarju S."/>
            <person name="Secka A."/>
            <person name="Antonio M."/>
            <person name="Oren A."/>
            <person name="Chaudhuri R.R."/>
            <person name="La Ragione R."/>
            <person name="Hildebrand F."/>
            <person name="Pallen M.J."/>
        </authorList>
    </citation>
    <scope>NUCLEOTIDE SEQUENCE</scope>
    <source>
        <strain evidence="8">9264</strain>
    </source>
</reference>
<dbReference type="Pfam" id="PF03180">
    <property type="entry name" value="Lipoprotein_9"/>
    <property type="match status" value="1"/>
</dbReference>
<comment type="caution">
    <text evidence="8">The sequence shown here is derived from an EMBL/GenBank/DDBJ whole genome shotgun (WGS) entry which is preliminary data.</text>
</comment>
<keyword evidence="5 6" id="KW-0449">Lipoprotein</keyword>
<dbReference type="Proteomes" id="UP000823889">
    <property type="component" value="Unassembled WGS sequence"/>
</dbReference>
<protein>
    <recommendedName>
        <fullName evidence="6">Lipoprotein</fullName>
    </recommendedName>
</protein>
<evidence type="ECO:0000313" key="8">
    <source>
        <dbReference type="EMBL" id="HJD44509.1"/>
    </source>
</evidence>
<evidence type="ECO:0000256" key="4">
    <source>
        <dbReference type="ARBA" id="ARBA00023139"/>
    </source>
</evidence>
<dbReference type="PIRSF" id="PIRSF002854">
    <property type="entry name" value="MetQ"/>
    <property type="match status" value="1"/>
</dbReference>
<feature type="signal peptide" evidence="7">
    <location>
        <begin position="1"/>
        <end position="27"/>
    </location>
</feature>
<accession>A0A9D2U9C7</accession>
<comment type="subcellular location">
    <subcellularLocation>
        <location evidence="1">Membrane</location>
        <topology evidence="1">Lipid-anchor</topology>
    </subcellularLocation>
</comment>
<dbReference type="PANTHER" id="PTHR30429:SF0">
    <property type="entry name" value="METHIONINE-BINDING LIPOPROTEIN METQ"/>
    <property type="match status" value="1"/>
</dbReference>
<dbReference type="CDD" id="cd13597">
    <property type="entry name" value="PBP2_lipoprotein_Tp32"/>
    <property type="match status" value="1"/>
</dbReference>
<feature type="chain" id="PRO_5038745303" description="Lipoprotein" evidence="7">
    <location>
        <begin position="28"/>
        <end position="265"/>
    </location>
</feature>
<name>A0A9D2U9C7_9BURK</name>
<dbReference type="AlphaFoldDB" id="A0A9D2U9C7"/>
<dbReference type="Gene3D" id="3.40.190.10">
    <property type="entry name" value="Periplasmic binding protein-like II"/>
    <property type="match status" value="2"/>
</dbReference>
<keyword evidence="2 7" id="KW-0732">Signal</keyword>
<reference evidence="8" key="2">
    <citation type="submission" date="2021-04" db="EMBL/GenBank/DDBJ databases">
        <authorList>
            <person name="Gilroy R."/>
        </authorList>
    </citation>
    <scope>NUCLEOTIDE SEQUENCE</scope>
    <source>
        <strain evidence="8">9264</strain>
    </source>
</reference>
<dbReference type="EMBL" id="DWUQ01000114">
    <property type="protein sequence ID" value="HJD44509.1"/>
    <property type="molecule type" value="Genomic_DNA"/>
</dbReference>
<dbReference type="GO" id="GO:0016020">
    <property type="term" value="C:membrane"/>
    <property type="evidence" value="ECO:0007669"/>
    <property type="project" value="UniProtKB-SubCell"/>
</dbReference>
<dbReference type="NCBIfam" id="TIGR00363">
    <property type="entry name" value="MetQ/NlpA family lipoprotein"/>
    <property type="match status" value="1"/>
</dbReference>
<keyword evidence="3" id="KW-0472">Membrane</keyword>
<dbReference type="PANTHER" id="PTHR30429">
    <property type="entry name" value="D-METHIONINE-BINDING LIPOPROTEIN METQ"/>
    <property type="match status" value="1"/>
</dbReference>
<evidence type="ECO:0000256" key="2">
    <source>
        <dbReference type="ARBA" id="ARBA00022729"/>
    </source>
</evidence>
<keyword evidence="4" id="KW-0564">Palmitate</keyword>
<evidence type="ECO:0000256" key="7">
    <source>
        <dbReference type="SAM" id="SignalP"/>
    </source>
</evidence>
<sequence length="265" mass="28520">MELSMLRNLLSAAVLSALSLGVTAAHAGPLSVAATPVPHAEILEFVKPQLAKDGVDLDIKVFTDYVQPNQQVADGALDANFFQHKPYLDSFNTEHKTDLVSIGVVHVEPFGAYSSKIKAVDELKEGALIAIPNDPSNGARALLLLQEEGLITLKDPDDILATARDIAENPKKLKFKEIEAATLPRVLADVDLALINTNYALEAGLNPEKDALFIEGAESPYANLVAVKAGNEKSEDVQKLLEALHSDAVRDYINTQYKGAIVPAF</sequence>
<evidence type="ECO:0000313" key="9">
    <source>
        <dbReference type="Proteomes" id="UP000823889"/>
    </source>
</evidence>
<dbReference type="SUPFAM" id="SSF53850">
    <property type="entry name" value="Periplasmic binding protein-like II"/>
    <property type="match status" value="1"/>
</dbReference>
<comment type="similarity">
    <text evidence="6">Belongs to the nlpA lipoprotein family.</text>
</comment>
<evidence type="ECO:0000256" key="5">
    <source>
        <dbReference type="ARBA" id="ARBA00023288"/>
    </source>
</evidence>
<proteinExistence type="inferred from homology"/>
<gene>
    <name evidence="8" type="ORF">H9906_05720</name>
</gene>
<evidence type="ECO:0000256" key="6">
    <source>
        <dbReference type="PIRNR" id="PIRNR002854"/>
    </source>
</evidence>
<organism evidence="8 9">
    <name type="scientific">Candidatus Paenalcaligenes intestinipullorum</name>
    <dbReference type="NCBI Taxonomy" id="2838718"/>
    <lineage>
        <taxon>Bacteria</taxon>
        <taxon>Pseudomonadati</taxon>
        <taxon>Pseudomonadota</taxon>
        <taxon>Betaproteobacteria</taxon>
        <taxon>Burkholderiales</taxon>
        <taxon>Alcaligenaceae</taxon>
        <taxon>Paenalcaligenes</taxon>
    </lineage>
</organism>
<evidence type="ECO:0000256" key="3">
    <source>
        <dbReference type="ARBA" id="ARBA00023136"/>
    </source>
</evidence>
<dbReference type="InterPro" id="IPR004872">
    <property type="entry name" value="Lipoprotein_NlpA"/>
</dbReference>
<evidence type="ECO:0000256" key="1">
    <source>
        <dbReference type="ARBA" id="ARBA00004635"/>
    </source>
</evidence>